<evidence type="ECO:0000256" key="2">
    <source>
        <dbReference type="SAM" id="Phobius"/>
    </source>
</evidence>
<comment type="caution">
    <text evidence="3">The sequence shown here is derived from an EMBL/GenBank/DDBJ whole genome shotgun (WGS) entry which is preliminary data.</text>
</comment>
<dbReference type="Gene3D" id="3.30.70.60">
    <property type="match status" value="1"/>
</dbReference>
<feature type="compositionally biased region" description="Acidic residues" evidence="1">
    <location>
        <begin position="246"/>
        <end position="259"/>
    </location>
</feature>
<protein>
    <submittedName>
        <fullName evidence="3">Uncharacterized protein</fullName>
    </submittedName>
</protein>
<keyword evidence="2" id="KW-0812">Transmembrane</keyword>
<proteinExistence type="predicted"/>
<dbReference type="EMBL" id="QZJF01000012">
    <property type="protein sequence ID" value="RJR27392.1"/>
    <property type="molecule type" value="Genomic_DNA"/>
</dbReference>
<dbReference type="AlphaFoldDB" id="A0A3A4ZE59"/>
<gene>
    <name evidence="3" type="ORF">C4561_02470</name>
</gene>
<dbReference type="Proteomes" id="UP000265540">
    <property type="component" value="Unassembled WGS sequence"/>
</dbReference>
<dbReference type="InterPro" id="IPR014717">
    <property type="entry name" value="Transl_elong_EF1B/ribsomal_bS6"/>
</dbReference>
<dbReference type="Pfam" id="PF04350">
    <property type="entry name" value="PilO"/>
    <property type="match status" value="1"/>
</dbReference>
<dbReference type="PANTHER" id="PTHR39555:SF1">
    <property type="entry name" value="TYPE IV PILUS INNER MEMBRANE COMPONENT PILO"/>
    <property type="match status" value="1"/>
</dbReference>
<accession>A0A3A4ZE59</accession>
<dbReference type="PANTHER" id="PTHR39555">
    <property type="entry name" value="FIMBRIAL ASSEMBLY PROTEIN PILO-LIKE PROTEIN-RELATED"/>
    <property type="match status" value="1"/>
</dbReference>
<keyword evidence="2" id="KW-0472">Membrane</keyword>
<sequence>MNLKGNVNIDTSRIRNAFVNFLVPIVCLTISAILFFLIIYPSVSRVPQLQSDLESKRALRDTLAAKKENIYKLVDFKSVVDENSLLVDRALPSEEFVPALLDQVDTIARNSGLDVTKLSYTFGEVPSEEEQSGSYNIVVISLGAEGTYEQMVTFMKSAETAARLINVANFRFAEIGDNNTLSLNFSVYSPYLMVQSSAITDDPVTLDIASDNFISFINRVKNLRYYDYSNIEDVNVDDLPIVPFEPEVEESTPSEEGEEVVSVFGDESGEEVPVEEPANLE</sequence>
<reference evidence="3 4" key="1">
    <citation type="journal article" date="2017" name="ISME J.">
        <title>Energy and carbon metabolisms in a deep terrestrial subsurface fluid microbial community.</title>
        <authorList>
            <person name="Momper L."/>
            <person name="Jungbluth S.P."/>
            <person name="Lee M.D."/>
            <person name="Amend J.P."/>
        </authorList>
    </citation>
    <scope>NUCLEOTIDE SEQUENCE [LARGE SCALE GENOMIC DNA]</scope>
    <source>
        <strain evidence="3">SURF_46</strain>
    </source>
</reference>
<evidence type="ECO:0000313" key="3">
    <source>
        <dbReference type="EMBL" id="RJR27392.1"/>
    </source>
</evidence>
<dbReference type="GO" id="GO:0043107">
    <property type="term" value="P:type IV pilus-dependent motility"/>
    <property type="evidence" value="ECO:0007669"/>
    <property type="project" value="InterPro"/>
</dbReference>
<dbReference type="GO" id="GO:0043683">
    <property type="term" value="P:type IV pilus assembly"/>
    <property type="evidence" value="ECO:0007669"/>
    <property type="project" value="InterPro"/>
</dbReference>
<evidence type="ECO:0000313" key="4">
    <source>
        <dbReference type="Proteomes" id="UP000265540"/>
    </source>
</evidence>
<dbReference type="InterPro" id="IPR007445">
    <property type="entry name" value="PilO"/>
</dbReference>
<organism evidence="3 4">
    <name type="scientific">candidate division WWE3 bacterium</name>
    <dbReference type="NCBI Taxonomy" id="2053526"/>
    <lineage>
        <taxon>Bacteria</taxon>
        <taxon>Katanobacteria</taxon>
    </lineage>
</organism>
<feature type="region of interest" description="Disordered" evidence="1">
    <location>
        <begin position="246"/>
        <end position="281"/>
    </location>
</feature>
<feature type="transmembrane region" description="Helical" evidence="2">
    <location>
        <begin position="21"/>
        <end position="40"/>
    </location>
</feature>
<evidence type="ECO:0000256" key="1">
    <source>
        <dbReference type="SAM" id="MobiDB-lite"/>
    </source>
</evidence>
<keyword evidence="2" id="KW-1133">Transmembrane helix</keyword>
<name>A0A3A4ZE59_UNCKA</name>